<dbReference type="RefSeq" id="WP_219315682.1">
    <property type="nucleotide sequence ID" value="NZ_JAHWYN010000001.1"/>
</dbReference>
<accession>A0ABS6XR45</accession>
<evidence type="ECO:0000313" key="6">
    <source>
        <dbReference type="Proteomes" id="UP000812031"/>
    </source>
</evidence>
<dbReference type="EMBL" id="JAHWYN010000001">
    <property type="protein sequence ID" value="MBW4359140.1"/>
    <property type="molecule type" value="Genomic_DNA"/>
</dbReference>
<feature type="chain" id="PRO_5045444336" evidence="3">
    <location>
        <begin position="21"/>
        <end position="1624"/>
    </location>
</feature>
<feature type="domain" description="Fibronectin type-III" evidence="4">
    <location>
        <begin position="293"/>
        <end position="380"/>
    </location>
</feature>
<dbReference type="Proteomes" id="UP000812031">
    <property type="component" value="Unassembled WGS sequence"/>
</dbReference>
<dbReference type="InterPro" id="IPR003961">
    <property type="entry name" value="FN3_dom"/>
</dbReference>
<name>A0ABS6XR45_9FLAO</name>
<dbReference type="Pfam" id="PF18962">
    <property type="entry name" value="Por_Secre_tail"/>
    <property type="match status" value="1"/>
</dbReference>
<evidence type="ECO:0000256" key="2">
    <source>
        <dbReference type="ARBA" id="ARBA00022737"/>
    </source>
</evidence>
<reference evidence="5 6" key="1">
    <citation type="submission" date="2021-07" db="EMBL/GenBank/DDBJ databases">
        <title>Flavobacterium sp. nov. isolated from sediment on the Taihu Lake.</title>
        <authorList>
            <person name="Qu J.-H."/>
        </authorList>
    </citation>
    <scope>NUCLEOTIDE SEQUENCE [LARGE SCALE GENOMIC DNA]</scope>
    <source>
        <strain evidence="5 6">NAS39</strain>
    </source>
</reference>
<dbReference type="PROSITE" id="PS50853">
    <property type="entry name" value="FN3"/>
    <property type="match status" value="2"/>
</dbReference>
<feature type="domain" description="Fibronectin type-III" evidence="4">
    <location>
        <begin position="1094"/>
        <end position="1188"/>
    </location>
</feature>
<dbReference type="PANTHER" id="PTHR46708">
    <property type="entry name" value="TENASCIN"/>
    <property type="match status" value="1"/>
</dbReference>
<evidence type="ECO:0000259" key="4">
    <source>
        <dbReference type="PROSITE" id="PS50853"/>
    </source>
</evidence>
<evidence type="ECO:0000256" key="3">
    <source>
        <dbReference type="SAM" id="SignalP"/>
    </source>
</evidence>
<evidence type="ECO:0000256" key="1">
    <source>
        <dbReference type="ARBA" id="ARBA00022729"/>
    </source>
</evidence>
<evidence type="ECO:0000313" key="5">
    <source>
        <dbReference type="EMBL" id="MBW4359140.1"/>
    </source>
</evidence>
<protein>
    <submittedName>
        <fullName evidence="5">Choice-of-anchor J domain-containing protein</fullName>
    </submittedName>
</protein>
<comment type="caution">
    <text evidence="5">The sequence shown here is derived from an EMBL/GenBank/DDBJ whole genome shotgun (WGS) entry which is preliminary data.</text>
</comment>
<proteinExistence type="predicted"/>
<dbReference type="InterPro" id="IPR026444">
    <property type="entry name" value="Secre_tail"/>
</dbReference>
<keyword evidence="6" id="KW-1185">Reference proteome</keyword>
<dbReference type="InterPro" id="IPR050991">
    <property type="entry name" value="ECM_Regulatory_Proteins"/>
</dbReference>
<dbReference type="NCBIfam" id="NF038128">
    <property type="entry name" value="choice_anch_J"/>
    <property type="match status" value="1"/>
</dbReference>
<sequence>MQKTTLVILFSFFNLLFLKANNKTESTTTNLDFVITVSLTGETMIEYLNYDVYTTYEWEFEYGPEGFLPGQGTSVKVSGWDFYRFTLNPLKKYVFRIRENHFNGTAIAWTDWSQTQTVFATNDNYYSLGYAIDFNNTTEKDLEWKGLLYNNPKNEANIGLTSYNNHGDNLGSSITMTNLDKSTNGHVAFISPKFKDLAAERKIRFWVYSYDSNEELLVGTMTDPNDPSTFHLLSEVERATTTNWEQRTIYFNNYKGNDQYIVFKFKNKSYNYIGDAEIYIDDISYEEASNCYDQSNFAVTNIQENTAQISFDSSNQTNFQVSLKNIYTRTTETFNIQSSPFVLSNLTGNSDYEVKVRANCIDDLYSNWTPTISFKTVCNDFSGTYTTSFEGSDYIDPCWSTNTNYAIITKDKNVNWSLKPLPKTGSQMIIMDSYGDSYSGQKSYLITPYIANLEATKRIRFSLLAYSSSQTYNDNSLTIGTMSDPKDATTFIPLKTILASEMNEIDNPDKLGIWKEHTIYLDNYLKSNNHHYLALKQNESAKSIFCIDDFVYEDSPLCIEPLNPRTLSSGIDFATVTWDNYKSASEWQIEYGPKGFAHGSGTIVNATSFPFKITESVLDNTVYDFYVRAKCDTEYSDWSDRGYFRTKCSGVNVGYSDDFENLAFEKSGCWTRIVPYINERYWDKNQFITTTTQPVKSGSHSVYMLNQLDAPYPPGEGEKTDRVVLVSPRFKDFDNYKKTSFWMLSPNESTNSAVEIIIGTLSDPEDYTTFTSYKTIAIPVENIGKWLKYEIDFSNYYGTDKYIGIKQSVNNARNRRLYIDDFEYTQNNCPRPGQLGAIQSGTDSASLDWKDNNTQKQSDSWEIEYGPKGFAEGTGTLITIKTNPFNLTGLVEDSYDYRVRTYCEANIASDWSDRYTFRITCAKTAPFVENFDSYKNNYGDVIDFCWTYNNHQYSRIDEFSLTNINSAPNVYSLQDESGTAYLISPFLSDFDNLKKIKFWIFSRLSTYTKSGNLIVGTIKNPLDLSTFEPYQSISFDEIRKTPQYGKEYNIDFSAYNGSNKQIAFKFESEPNEYLSTNTILIDDFYYDQTLECYEPIDVVFSNINNNSVHINWTSGNQLPQNVEIEYGLPGFTQGTGTILKTNENEITVINLQTGTSYDFYFMTNCNSGNSITVGPKRIETTCNIIPLPWVEKFTNLSTYGENLLPDCFKHLYGDMFSKNRAEQDTYYNYGYDYLRNGYDDSSYLYIKGSHLTQIMTPMFHLSAGTTYKFSLKGRNSYEYRSQGVRISAGRGQNDYNMETTLQGTGRLTEYNYSDVTYYYTPLVSGDYSFLMDFSNPGAPNLLVDNFELNEGYSSSINAKTATIKYDFESPLDETLILESTRESSAVVSQDPSNDTNNLIAMNGSSDSKNWKSVTPQLKKTISKLSSNASNIWEANPDFITKLNMKVDARNAQTLFMQFDLKQTYNQSNNESVFRVLVNGKMIGSEIKPITNDADQFATIKYDLTPYAGSEIRISLQHIGKYIYDIGDNAYMDNLVFSPTATLSITENEFENLKYYPNPIENTLNIESNSLISKVEVYNFNGQLLFESEFSKLNVSIDFKKYATGVYLINVTNEDKKKTFKVIKK</sequence>
<organism evidence="5 6">
    <name type="scientific">Flavobacterium taihuense</name>
    <dbReference type="NCBI Taxonomy" id="2857508"/>
    <lineage>
        <taxon>Bacteria</taxon>
        <taxon>Pseudomonadati</taxon>
        <taxon>Bacteroidota</taxon>
        <taxon>Flavobacteriia</taxon>
        <taxon>Flavobacteriales</taxon>
        <taxon>Flavobacteriaceae</taxon>
        <taxon>Flavobacterium</taxon>
    </lineage>
</organism>
<feature type="signal peptide" evidence="3">
    <location>
        <begin position="1"/>
        <end position="20"/>
    </location>
</feature>
<dbReference type="PANTHER" id="PTHR46708:SF11">
    <property type="entry name" value="RECEPTOR-TYPE TYROSINE-PROTEIN PHOSPHATASE ETA-LIKE"/>
    <property type="match status" value="1"/>
</dbReference>
<keyword evidence="1 3" id="KW-0732">Signal</keyword>
<gene>
    <name evidence="5" type="ORF">KZH69_01445</name>
</gene>
<dbReference type="SMART" id="SM00060">
    <property type="entry name" value="FN3"/>
    <property type="match status" value="4"/>
</dbReference>
<dbReference type="NCBIfam" id="TIGR04183">
    <property type="entry name" value="Por_Secre_tail"/>
    <property type="match status" value="1"/>
</dbReference>
<dbReference type="CDD" id="cd00063">
    <property type="entry name" value="FN3"/>
    <property type="match status" value="2"/>
</dbReference>
<keyword evidence="2" id="KW-0677">Repeat</keyword>